<reference evidence="2 3" key="1">
    <citation type="journal article" date="2018" name="Nat. Genet.">
        <title>The Rosa genome provides new insights in the design of modern roses.</title>
        <authorList>
            <person name="Bendahmane M."/>
        </authorList>
    </citation>
    <scope>NUCLEOTIDE SEQUENCE [LARGE SCALE GENOMIC DNA]</scope>
    <source>
        <strain evidence="3">cv. Old Blush</strain>
    </source>
</reference>
<dbReference type="PANTHER" id="PTHR31374">
    <property type="entry name" value="AUXIN-INDUCED PROTEIN-LIKE-RELATED"/>
    <property type="match status" value="1"/>
</dbReference>
<dbReference type="Pfam" id="PF02519">
    <property type="entry name" value="Auxin_inducible"/>
    <property type="match status" value="1"/>
</dbReference>
<comment type="similarity">
    <text evidence="1">Belongs to the ARG7 family.</text>
</comment>
<evidence type="ECO:0000313" key="2">
    <source>
        <dbReference type="EMBL" id="PRQ55472.1"/>
    </source>
</evidence>
<dbReference type="GO" id="GO:0009733">
    <property type="term" value="P:response to auxin"/>
    <property type="evidence" value="ECO:0007669"/>
    <property type="project" value="InterPro"/>
</dbReference>
<organism evidence="2 3">
    <name type="scientific">Rosa chinensis</name>
    <name type="common">China rose</name>
    <dbReference type="NCBI Taxonomy" id="74649"/>
    <lineage>
        <taxon>Eukaryota</taxon>
        <taxon>Viridiplantae</taxon>
        <taxon>Streptophyta</taxon>
        <taxon>Embryophyta</taxon>
        <taxon>Tracheophyta</taxon>
        <taxon>Spermatophyta</taxon>
        <taxon>Magnoliopsida</taxon>
        <taxon>eudicotyledons</taxon>
        <taxon>Gunneridae</taxon>
        <taxon>Pentapetalae</taxon>
        <taxon>rosids</taxon>
        <taxon>fabids</taxon>
        <taxon>Rosales</taxon>
        <taxon>Rosaceae</taxon>
        <taxon>Rosoideae</taxon>
        <taxon>Rosoideae incertae sedis</taxon>
        <taxon>Rosa</taxon>
    </lineage>
</organism>
<dbReference type="Gramene" id="PRQ55472">
    <property type="protein sequence ID" value="PRQ55472"/>
    <property type="gene ID" value="RchiOBHm_Chr1g0324921"/>
</dbReference>
<name>A0A2P6S9Y5_ROSCH</name>
<evidence type="ECO:0000313" key="3">
    <source>
        <dbReference type="Proteomes" id="UP000238479"/>
    </source>
</evidence>
<dbReference type="AlphaFoldDB" id="A0A2P6S9Y5"/>
<evidence type="ECO:0000256" key="1">
    <source>
        <dbReference type="ARBA" id="ARBA00006974"/>
    </source>
</evidence>
<sequence length="115" mass="13182">MEPFVISAELLNHLVFIELLNKSAQEYSYEQRGVLRILCVAVVFERVLETLRLGWVSSFSLRMLSLESKMGRPHNFSISGYPKWKTTGGFHLSLSLYLLSLKAHNFLMGKELCES</sequence>
<dbReference type="PANTHER" id="PTHR31374:SF198">
    <property type="entry name" value="AUXIN-RESPONSIVE PROTEIN SAUR72"/>
    <property type="match status" value="1"/>
</dbReference>
<dbReference type="STRING" id="74649.A0A2P6S9Y5"/>
<dbReference type="SMR" id="A0A2P6S9Y5"/>
<dbReference type="Proteomes" id="UP000238479">
    <property type="component" value="Chromosome 1"/>
</dbReference>
<accession>A0A2P6S9Y5</accession>
<gene>
    <name evidence="2" type="ORF">RchiOBHm_Chr1g0324921</name>
</gene>
<dbReference type="InterPro" id="IPR003676">
    <property type="entry name" value="SAUR_fam"/>
</dbReference>
<keyword evidence="3" id="KW-1185">Reference proteome</keyword>
<proteinExistence type="inferred from homology"/>
<dbReference type="EMBL" id="PDCK01000039">
    <property type="protein sequence ID" value="PRQ55472.1"/>
    <property type="molecule type" value="Genomic_DNA"/>
</dbReference>
<comment type="caution">
    <text evidence="2">The sequence shown here is derived from an EMBL/GenBank/DDBJ whole genome shotgun (WGS) entry which is preliminary data.</text>
</comment>
<protein>
    <submittedName>
        <fullName evidence="2">Putative small auxin-up RNA</fullName>
    </submittedName>
</protein>